<dbReference type="InterPro" id="IPR052736">
    <property type="entry name" value="Stf3_sulfotransferase"/>
</dbReference>
<accession>A0A1G7ARY6</accession>
<dbReference type="GO" id="GO:0016740">
    <property type="term" value="F:transferase activity"/>
    <property type="evidence" value="ECO:0007669"/>
    <property type="project" value="UniProtKB-KW"/>
</dbReference>
<dbReference type="EMBL" id="FNAD01000014">
    <property type="protein sequence ID" value="SDE17609.1"/>
    <property type="molecule type" value="Genomic_DNA"/>
</dbReference>
<dbReference type="Proteomes" id="UP000198949">
    <property type="component" value="Unassembled WGS sequence"/>
</dbReference>
<evidence type="ECO:0000313" key="2">
    <source>
        <dbReference type="Proteomes" id="UP000198949"/>
    </source>
</evidence>
<protein>
    <submittedName>
        <fullName evidence="1">Sulfotransferase family protein</fullName>
    </submittedName>
</protein>
<dbReference type="Gene3D" id="3.40.50.300">
    <property type="entry name" value="P-loop containing nucleotide triphosphate hydrolases"/>
    <property type="match status" value="1"/>
</dbReference>
<dbReference type="SUPFAM" id="SSF52540">
    <property type="entry name" value="P-loop containing nucleoside triphosphate hydrolases"/>
    <property type="match status" value="1"/>
</dbReference>
<reference evidence="2" key="1">
    <citation type="submission" date="2016-10" db="EMBL/GenBank/DDBJ databases">
        <authorList>
            <person name="Varghese N."/>
            <person name="Submissions S."/>
        </authorList>
    </citation>
    <scope>NUCLEOTIDE SEQUENCE [LARGE SCALE GENOMIC DNA]</scope>
    <source>
        <strain evidence="2">CGMCC 4.3516</strain>
    </source>
</reference>
<proteinExistence type="predicted"/>
<gene>
    <name evidence="1" type="ORF">SAMN05216270_114118</name>
</gene>
<dbReference type="RefSeq" id="WP_177155030.1">
    <property type="nucleotide sequence ID" value="NZ_FNAD01000014.1"/>
</dbReference>
<dbReference type="PANTHER" id="PTHR36451">
    <property type="entry name" value="PAPS-DEPENDENT SULFOTRANSFERASE STF3"/>
    <property type="match status" value="1"/>
</dbReference>
<name>A0A1G7ARY6_9ACTN</name>
<dbReference type="STRING" id="58114.SAMN05216270_114118"/>
<dbReference type="AlphaFoldDB" id="A0A1G7ARY6"/>
<sequence length="415" mass="47346">MQRTTRMLGVLNALMEGQRRSESGSDHKVDAVFDRMNAKARKETDTLGMELTAPDAEIMESLRFLLHCWAATPGLSGVGWRSAKDMVAARVANLLTVRRLQAQHPQVRNEAIERPIFVLGLPRTATTLTQHIIAGSKAARAPHLWEMYYLGLESTPEERANHIRNTQKRLDMTLLLSKSWKTIHPTNAEWPEEDYWLKFHATFHCTVAPLPGYLDWYRNEYDRDTDFRFVRDALQILQSGRPKQRWVLKHPGNIFNLDSILRVFPDAQIVLTHRDPNTVMSSLCSMVESLYSIHLKRSAVDPKEIGREWLHQLAAGMEDCRKVRAAATRPGRFIDVKYHSLTSSPHTYVPELFHQLDLPWGPEDESRLDEQLTRTGQGGGRDGVRRHEHSLLGYGIDPAEVDHAFGSDYMRIAAG</sequence>
<evidence type="ECO:0000313" key="1">
    <source>
        <dbReference type="EMBL" id="SDE17609.1"/>
    </source>
</evidence>
<dbReference type="PANTHER" id="PTHR36451:SF1">
    <property type="entry name" value="OMEGA-HYDROXY-BETA-DIHYDROMENAQUINONE-9 SULFOTRANSFERASE STF3"/>
    <property type="match status" value="1"/>
</dbReference>
<keyword evidence="2" id="KW-1185">Reference proteome</keyword>
<dbReference type="Pfam" id="PF13469">
    <property type="entry name" value="Sulfotransfer_3"/>
    <property type="match status" value="1"/>
</dbReference>
<keyword evidence="1" id="KW-0808">Transferase</keyword>
<dbReference type="InterPro" id="IPR027417">
    <property type="entry name" value="P-loop_NTPase"/>
</dbReference>
<organism evidence="1 2">
    <name type="scientific">Glycomyces harbinensis</name>
    <dbReference type="NCBI Taxonomy" id="58114"/>
    <lineage>
        <taxon>Bacteria</taxon>
        <taxon>Bacillati</taxon>
        <taxon>Actinomycetota</taxon>
        <taxon>Actinomycetes</taxon>
        <taxon>Glycomycetales</taxon>
        <taxon>Glycomycetaceae</taxon>
        <taxon>Glycomyces</taxon>
    </lineage>
</organism>